<protein>
    <recommendedName>
        <fullName evidence="2">Cyclin-like domain-containing protein</fullName>
    </recommendedName>
</protein>
<dbReference type="AlphaFoldDB" id="A0AAE0T8D0"/>
<dbReference type="Pfam" id="PF00134">
    <property type="entry name" value="Cyclin_N"/>
    <property type="match status" value="1"/>
</dbReference>
<dbReference type="InterPro" id="IPR006671">
    <property type="entry name" value="Cyclin_N"/>
</dbReference>
<dbReference type="InterPro" id="IPR039361">
    <property type="entry name" value="Cyclin"/>
</dbReference>
<dbReference type="SUPFAM" id="SSF47954">
    <property type="entry name" value="Cyclin-like"/>
    <property type="match status" value="1"/>
</dbReference>
<dbReference type="Proteomes" id="UP001195483">
    <property type="component" value="Unassembled WGS sequence"/>
</dbReference>
<keyword evidence="4" id="KW-1185">Reference proteome</keyword>
<dbReference type="SMART" id="SM00385">
    <property type="entry name" value="CYCLIN"/>
    <property type="match status" value="1"/>
</dbReference>
<evidence type="ECO:0000313" key="3">
    <source>
        <dbReference type="EMBL" id="KAK3605194.1"/>
    </source>
</evidence>
<evidence type="ECO:0000313" key="4">
    <source>
        <dbReference type="Proteomes" id="UP001195483"/>
    </source>
</evidence>
<proteinExistence type="inferred from homology"/>
<comment type="similarity">
    <text evidence="1">Belongs to the cyclin family.</text>
</comment>
<dbReference type="EMBL" id="JAEAOA010000786">
    <property type="protein sequence ID" value="KAK3605194.1"/>
    <property type="molecule type" value="Genomic_DNA"/>
</dbReference>
<evidence type="ECO:0000259" key="2">
    <source>
        <dbReference type="SMART" id="SM00385"/>
    </source>
</evidence>
<reference evidence="3" key="3">
    <citation type="submission" date="2023-05" db="EMBL/GenBank/DDBJ databases">
        <authorList>
            <person name="Smith C.H."/>
        </authorList>
    </citation>
    <scope>NUCLEOTIDE SEQUENCE</scope>
    <source>
        <strain evidence="3">CHS0354</strain>
        <tissue evidence="3">Mantle</tissue>
    </source>
</reference>
<name>A0AAE0T8D0_9BIVA</name>
<organism evidence="3 4">
    <name type="scientific">Potamilus streckersoni</name>
    <dbReference type="NCBI Taxonomy" id="2493646"/>
    <lineage>
        <taxon>Eukaryota</taxon>
        <taxon>Metazoa</taxon>
        <taxon>Spiralia</taxon>
        <taxon>Lophotrochozoa</taxon>
        <taxon>Mollusca</taxon>
        <taxon>Bivalvia</taxon>
        <taxon>Autobranchia</taxon>
        <taxon>Heteroconchia</taxon>
        <taxon>Palaeoheterodonta</taxon>
        <taxon>Unionida</taxon>
        <taxon>Unionoidea</taxon>
        <taxon>Unionidae</taxon>
        <taxon>Ambleminae</taxon>
        <taxon>Lampsilini</taxon>
        <taxon>Potamilus</taxon>
    </lineage>
</organism>
<dbReference type="InterPro" id="IPR036915">
    <property type="entry name" value="Cyclin-like_sf"/>
</dbReference>
<accession>A0AAE0T8D0</accession>
<reference evidence="3" key="1">
    <citation type="journal article" date="2021" name="Genome Biol. Evol.">
        <title>A High-Quality Reference Genome for a Parasitic Bivalve with Doubly Uniparental Inheritance (Bivalvia: Unionida).</title>
        <authorList>
            <person name="Smith C.H."/>
        </authorList>
    </citation>
    <scope>NUCLEOTIDE SEQUENCE</scope>
    <source>
        <strain evidence="3">CHS0354</strain>
    </source>
</reference>
<sequence>MAMEQDWWKNRMAEDIYATLRRKEQSLAMYQGHSRQLWMRQCLVNWLGVVTEQLNICATAQHLAVYLLDFFLDGLEVEHSDLYLLAITCFLLAVKFEEHTKQLPRFNTLIQLLPRPAGCIPPASSISPTIPSYTIEQYISVEHAVLQYFVWELAVPVVPHFVPYYLQVMMT</sequence>
<dbReference type="InterPro" id="IPR013763">
    <property type="entry name" value="Cyclin-like_dom"/>
</dbReference>
<gene>
    <name evidence="3" type="ORF">CHS0354_013005</name>
</gene>
<comment type="caution">
    <text evidence="3">The sequence shown here is derived from an EMBL/GenBank/DDBJ whole genome shotgun (WGS) entry which is preliminary data.</text>
</comment>
<dbReference type="CDD" id="cd20528">
    <property type="entry name" value="CYCLIN_CCNJ-like_rpt1"/>
    <property type="match status" value="1"/>
</dbReference>
<reference evidence="3" key="2">
    <citation type="journal article" date="2021" name="Genome Biol. Evol.">
        <title>Developing a high-quality reference genome for a parasitic bivalve with doubly uniparental inheritance (Bivalvia: Unionida).</title>
        <authorList>
            <person name="Smith C.H."/>
        </authorList>
    </citation>
    <scope>NUCLEOTIDE SEQUENCE</scope>
    <source>
        <strain evidence="3">CHS0354</strain>
        <tissue evidence="3">Mantle</tissue>
    </source>
</reference>
<dbReference type="PANTHER" id="PTHR10177">
    <property type="entry name" value="CYCLINS"/>
    <property type="match status" value="1"/>
</dbReference>
<dbReference type="Gene3D" id="1.10.472.10">
    <property type="entry name" value="Cyclin-like"/>
    <property type="match status" value="2"/>
</dbReference>
<keyword evidence="1" id="KW-0195">Cyclin</keyword>
<feature type="domain" description="Cyclin-like" evidence="2">
    <location>
        <begin position="45"/>
        <end position="147"/>
    </location>
</feature>
<evidence type="ECO:0000256" key="1">
    <source>
        <dbReference type="RuleBase" id="RU000383"/>
    </source>
</evidence>